<dbReference type="Pfam" id="PF02992">
    <property type="entry name" value="Transposase_21"/>
    <property type="match status" value="1"/>
</dbReference>
<dbReference type="Proteomes" id="UP001289374">
    <property type="component" value="Unassembled WGS sequence"/>
</dbReference>
<dbReference type="PANTHER" id="PTHR10775">
    <property type="entry name" value="OS08G0208400 PROTEIN"/>
    <property type="match status" value="1"/>
</dbReference>
<reference evidence="1" key="1">
    <citation type="submission" date="2020-06" db="EMBL/GenBank/DDBJ databases">
        <authorList>
            <person name="Li T."/>
            <person name="Hu X."/>
            <person name="Zhang T."/>
            <person name="Song X."/>
            <person name="Zhang H."/>
            <person name="Dai N."/>
            <person name="Sheng W."/>
            <person name="Hou X."/>
            <person name="Wei L."/>
        </authorList>
    </citation>
    <scope>NUCLEOTIDE SEQUENCE</scope>
    <source>
        <strain evidence="1">K16</strain>
        <tissue evidence="1">Leaf</tissue>
    </source>
</reference>
<protein>
    <submittedName>
        <fullName evidence="1">Uncharacterized protein</fullName>
    </submittedName>
</protein>
<name>A0AAE2BK30_9LAMI</name>
<sequence>MWMETTLGVLAESAKTQSLEHPTKSVIICVCEDLWLNIIIGLRGEDIVQDYFEAPSIPQVLEEPIPVGHVEGSCPMDAGSSSYVYGGSDPYNYDESRLPDHFSNIVHDADQLGAIAELVDIKADGHIFEQIYDRISQWANRILPSDHTLPRDYYSTKKTASIWSTANSVETVGTNLLEGETHTGRSSRILSLEQSPQTDSTTMQQLDRALDGGHETNCLRLEEPRNVWLGLGTNGFTPHGQHGRTYSCWPVTITLYNLPPSMCMSSEYILLMMVIPDPSNPKHLIDVYLESLIEELLQLWHVGVRMYDHATDRAFMIRAALMWTVNDLPAYGIASGWSTAGVMGSPVCMDDTRAFHL</sequence>
<reference evidence="1" key="2">
    <citation type="journal article" date="2024" name="Plant">
        <title>Genomic evolution and insights into agronomic trait innovations of Sesamum species.</title>
        <authorList>
            <person name="Miao H."/>
            <person name="Wang L."/>
            <person name="Qu L."/>
            <person name="Liu H."/>
            <person name="Sun Y."/>
            <person name="Le M."/>
            <person name="Wang Q."/>
            <person name="Wei S."/>
            <person name="Zheng Y."/>
            <person name="Lin W."/>
            <person name="Duan Y."/>
            <person name="Cao H."/>
            <person name="Xiong S."/>
            <person name="Wang X."/>
            <person name="Wei L."/>
            <person name="Li C."/>
            <person name="Ma Q."/>
            <person name="Ju M."/>
            <person name="Zhao R."/>
            <person name="Li G."/>
            <person name="Mu C."/>
            <person name="Tian Q."/>
            <person name="Mei H."/>
            <person name="Zhang T."/>
            <person name="Gao T."/>
            <person name="Zhang H."/>
        </authorList>
    </citation>
    <scope>NUCLEOTIDE SEQUENCE</scope>
    <source>
        <strain evidence="1">K16</strain>
    </source>
</reference>
<dbReference type="InterPro" id="IPR004242">
    <property type="entry name" value="Transposase_21"/>
</dbReference>
<accession>A0AAE2BK30</accession>
<gene>
    <name evidence="1" type="ORF">Sango_2438800</name>
</gene>
<organism evidence="1 2">
    <name type="scientific">Sesamum angolense</name>
    <dbReference type="NCBI Taxonomy" id="2727404"/>
    <lineage>
        <taxon>Eukaryota</taxon>
        <taxon>Viridiplantae</taxon>
        <taxon>Streptophyta</taxon>
        <taxon>Embryophyta</taxon>
        <taxon>Tracheophyta</taxon>
        <taxon>Spermatophyta</taxon>
        <taxon>Magnoliopsida</taxon>
        <taxon>eudicotyledons</taxon>
        <taxon>Gunneridae</taxon>
        <taxon>Pentapetalae</taxon>
        <taxon>asterids</taxon>
        <taxon>lamiids</taxon>
        <taxon>Lamiales</taxon>
        <taxon>Pedaliaceae</taxon>
        <taxon>Sesamum</taxon>
    </lineage>
</organism>
<dbReference type="PANTHER" id="PTHR10775:SF166">
    <property type="entry name" value="OS04G0146034 PROTEIN"/>
    <property type="match status" value="1"/>
</dbReference>
<evidence type="ECO:0000313" key="1">
    <source>
        <dbReference type="EMBL" id="KAK4388322.1"/>
    </source>
</evidence>
<keyword evidence="2" id="KW-1185">Reference proteome</keyword>
<proteinExistence type="predicted"/>
<evidence type="ECO:0000313" key="2">
    <source>
        <dbReference type="Proteomes" id="UP001289374"/>
    </source>
</evidence>
<dbReference type="EMBL" id="JACGWL010000014">
    <property type="protein sequence ID" value="KAK4388322.1"/>
    <property type="molecule type" value="Genomic_DNA"/>
</dbReference>
<dbReference type="AlphaFoldDB" id="A0AAE2BK30"/>
<comment type="caution">
    <text evidence="1">The sequence shown here is derived from an EMBL/GenBank/DDBJ whole genome shotgun (WGS) entry which is preliminary data.</text>
</comment>